<evidence type="ECO:0000313" key="4">
    <source>
        <dbReference type="Proteomes" id="UP001208570"/>
    </source>
</evidence>
<keyword evidence="2" id="KW-0812">Transmembrane</keyword>
<feature type="region of interest" description="Disordered" evidence="1">
    <location>
        <begin position="340"/>
        <end position="363"/>
    </location>
</feature>
<keyword evidence="2" id="KW-0472">Membrane</keyword>
<proteinExistence type="predicted"/>
<protein>
    <submittedName>
        <fullName evidence="3">Uncharacterized protein</fullName>
    </submittedName>
</protein>
<accession>A0AAD9MYA8</accession>
<evidence type="ECO:0000256" key="2">
    <source>
        <dbReference type="SAM" id="Phobius"/>
    </source>
</evidence>
<feature type="transmembrane region" description="Helical" evidence="2">
    <location>
        <begin position="199"/>
        <end position="225"/>
    </location>
</feature>
<keyword evidence="4" id="KW-1185">Reference proteome</keyword>
<sequence length="363" mass="40306">MVSITLMRQYEQKPSLIASCLRNTSGIECVYPDRRFHGLAPGVPFRIRAYNVNTQLAEFTTTFYDILERVVTTDTPTKPSVSLLQRGSLINVKCEANSNSEPSSKGDSLTYLLRYGIKTNGSLSGEVISADGNRLILRLAHGYEGELSISCVVREAACDLKTEKNASFFFTVSASEIPNETTITAKEMTTSPGKGIPSIYAIIGVLCATVFLFLGLFLFVVAKFTKRKGNSRRKRKTKTTVVTITGTPKMSYQRRSLPTTPITWSGSDQNYNNGRTTGSLRTISVEEDSFGFSVGTREQDDSYLNSLAQLSAADSANVWNEFKPTTDLYESIPDRFLAETRQTSPPQAVYSTVNRNRQRRHDQ</sequence>
<organism evidence="3 4">
    <name type="scientific">Paralvinella palmiformis</name>
    <dbReference type="NCBI Taxonomy" id="53620"/>
    <lineage>
        <taxon>Eukaryota</taxon>
        <taxon>Metazoa</taxon>
        <taxon>Spiralia</taxon>
        <taxon>Lophotrochozoa</taxon>
        <taxon>Annelida</taxon>
        <taxon>Polychaeta</taxon>
        <taxon>Sedentaria</taxon>
        <taxon>Canalipalpata</taxon>
        <taxon>Terebellida</taxon>
        <taxon>Terebelliformia</taxon>
        <taxon>Alvinellidae</taxon>
        <taxon>Paralvinella</taxon>
    </lineage>
</organism>
<reference evidence="3" key="1">
    <citation type="journal article" date="2023" name="Mol. Biol. Evol.">
        <title>Third-Generation Sequencing Reveals the Adaptive Role of the Epigenome in Three Deep-Sea Polychaetes.</title>
        <authorList>
            <person name="Perez M."/>
            <person name="Aroh O."/>
            <person name="Sun Y."/>
            <person name="Lan Y."/>
            <person name="Juniper S.K."/>
            <person name="Young C.R."/>
            <person name="Angers B."/>
            <person name="Qian P.Y."/>
        </authorList>
    </citation>
    <scope>NUCLEOTIDE SEQUENCE</scope>
    <source>
        <strain evidence="3">P08H-3</strain>
    </source>
</reference>
<feature type="compositionally biased region" description="Polar residues" evidence="1">
    <location>
        <begin position="340"/>
        <end position="355"/>
    </location>
</feature>
<evidence type="ECO:0000256" key="1">
    <source>
        <dbReference type="SAM" id="MobiDB-lite"/>
    </source>
</evidence>
<feature type="compositionally biased region" description="Polar residues" evidence="1">
    <location>
        <begin position="253"/>
        <end position="273"/>
    </location>
</feature>
<keyword evidence="2" id="KW-1133">Transmembrane helix</keyword>
<evidence type="ECO:0000313" key="3">
    <source>
        <dbReference type="EMBL" id="KAK2149935.1"/>
    </source>
</evidence>
<comment type="caution">
    <text evidence="3">The sequence shown here is derived from an EMBL/GenBank/DDBJ whole genome shotgun (WGS) entry which is preliminary data.</text>
</comment>
<name>A0AAD9MYA8_9ANNE</name>
<feature type="region of interest" description="Disordered" evidence="1">
    <location>
        <begin position="252"/>
        <end position="273"/>
    </location>
</feature>
<dbReference type="AlphaFoldDB" id="A0AAD9MYA8"/>
<gene>
    <name evidence="3" type="ORF">LSH36_430g01009</name>
</gene>
<dbReference type="EMBL" id="JAODUP010000430">
    <property type="protein sequence ID" value="KAK2149935.1"/>
    <property type="molecule type" value="Genomic_DNA"/>
</dbReference>
<dbReference type="Proteomes" id="UP001208570">
    <property type="component" value="Unassembled WGS sequence"/>
</dbReference>